<protein>
    <submittedName>
        <fullName evidence="1">Uncharacterized protein</fullName>
    </submittedName>
</protein>
<proteinExistence type="predicted"/>
<accession>A0ACB8WAP6</accession>
<dbReference type="EMBL" id="CM041542">
    <property type="protein sequence ID" value="KAI3364750.1"/>
    <property type="molecule type" value="Genomic_DNA"/>
</dbReference>
<organism evidence="1 2">
    <name type="scientific">Scortum barcoo</name>
    <name type="common">barcoo grunter</name>
    <dbReference type="NCBI Taxonomy" id="214431"/>
    <lineage>
        <taxon>Eukaryota</taxon>
        <taxon>Metazoa</taxon>
        <taxon>Chordata</taxon>
        <taxon>Craniata</taxon>
        <taxon>Vertebrata</taxon>
        <taxon>Euteleostomi</taxon>
        <taxon>Actinopterygii</taxon>
        <taxon>Neopterygii</taxon>
        <taxon>Teleostei</taxon>
        <taxon>Neoteleostei</taxon>
        <taxon>Acanthomorphata</taxon>
        <taxon>Eupercaria</taxon>
        <taxon>Centrarchiformes</taxon>
        <taxon>Terapontoidei</taxon>
        <taxon>Terapontidae</taxon>
        <taxon>Scortum</taxon>
    </lineage>
</organism>
<keyword evidence="2" id="KW-1185">Reference proteome</keyword>
<evidence type="ECO:0000313" key="2">
    <source>
        <dbReference type="Proteomes" id="UP000831701"/>
    </source>
</evidence>
<name>A0ACB8WAP6_9TELE</name>
<evidence type="ECO:0000313" key="1">
    <source>
        <dbReference type="EMBL" id="KAI3364750.1"/>
    </source>
</evidence>
<gene>
    <name evidence="1" type="ORF">L3Q82_000962</name>
</gene>
<comment type="caution">
    <text evidence="1">The sequence shown here is derived from an EMBL/GenBank/DDBJ whole genome shotgun (WGS) entry which is preliminary data.</text>
</comment>
<dbReference type="Proteomes" id="UP000831701">
    <property type="component" value="Chromosome 12"/>
</dbReference>
<sequence length="267" mass="29155">MPSPDPQSTCGLVGQTPINPQAPCGGYRAGPVFHDQDENRIVPPESEGRLSAEFSSPVPWLRPSLGRLRSVIPCSWNTLSGPLFKKRDHHPSLPHQRHCPQPPCNVAKACQPRQPHNIQRFEVLRADLIHPRRLATAGALNYLSDFGLGDGRVHLRDPSLRFLIGRQVGGIEEILEVFLPPSDNVPSRGQQLPTCTVNSVGRVLLPPSEAPDGLPESLRGRPIVLLHGLTELLPDPSFCLQDLLGCTCLACRYLSTASGVPQANMVR</sequence>
<reference evidence="1" key="1">
    <citation type="submission" date="2022-04" db="EMBL/GenBank/DDBJ databases">
        <title>Jade perch genome.</title>
        <authorList>
            <person name="Chao B."/>
        </authorList>
    </citation>
    <scope>NUCLEOTIDE SEQUENCE</scope>
    <source>
        <strain evidence="1">CB-2022</strain>
    </source>
</reference>